<accession>A0ABQ0P042</accession>
<dbReference type="EMBL" id="BAQD01000043">
    <property type="protein sequence ID" value="GBQ07869.1"/>
    <property type="molecule type" value="Genomic_DNA"/>
</dbReference>
<keyword evidence="2" id="KW-0732">Signal</keyword>
<evidence type="ECO:0000256" key="2">
    <source>
        <dbReference type="SAM" id="SignalP"/>
    </source>
</evidence>
<protein>
    <recommendedName>
        <fullName evidence="5">Pectate lyase superfamily protein domain-containing protein</fullName>
    </recommendedName>
</protein>
<feature type="compositionally biased region" description="Polar residues" evidence="1">
    <location>
        <begin position="488"/>
        <end position="500"/>
    </location>
</feature>
<evidence type="ECO:0008006" key="5">
    <source>
        <dbReference type="Google" id="ProtNLM"/>
    </source>
</evidence>
<sequence length="591" mass="62533">MNPLKVLSAIVIFSMVGCAHSQVPPQKWTQNYAPTLTDWRAALLWKNHSVSQSMESLLSSLSTKVEGINGASTHQNLTSPTIMGGFLDGAQTINVATSSRSLASHFLDTINVQDYGAKGDGSTDDGPSIQAALSAGERVLFPHSAFGYLLNTGKFAGGTYPDYRYSWNTHPSVYPQAGEINFNNSLVKGTSAGDPSACTGSINSPYTQPCLAITNKRLIMDPASVWAGPQTTNVGLDIECLPNHSSSNPSNTLNGYPRNWVACMYFGGDTGSDGQANSSGAGFGSSIHSELVNWALNINTNTGVGEEFDINVINPVVDGGITRGQFMLSSAAFNGRSSVLSGYSPWGKTSEWGEGYEVNATPFTATTKPAPHINGHGETIYTTNTSNGLTTYTVYPRWTRGFSASGSLNDFVAASSIAGESGSFFEGLDATGTPLFNIDKQGNIFSAGSITSSSWASINGSLQINGSPNTWRYTHYDTNGAERWETGSDATPETGSNTGSDYYISRRSDTGTSLDEPLSISRHNGVVTMPDGVNTSSATVTKLCLDPSCNRYVYEAQNKIYIGTAKGGNVASIDDNGNMTLKGQLIGNGTP</sequence>
<feature type="chain" id="PRO_5046496956" description="Pectate lyase superfamily protein domain-containing protein" evidence="2">
    <location>
        <begin position="22"/>
        <end position="591"/>
    </location>
</feature>
<gene>
    <name evidence="3" type="ORF">AA15669_1571</name>
</gene>
<reference evidence="3" key="1">
    <citation type="submission" date="2013-04" db="EMBL/GenBank/DDBJ databases">
        <title>The genome sequencing project of 58 acetic acid bacteria.</title>
        <authorList>
            <person name="Okamoto-Kainuma A."/>
            <person name="Ishikawa M."/>
            <person name="Umino S."/>
            <person name="Koizumi Y."/>
            <person name="Shiwa Y."/>
            <person name="Yoshikawa H."/>
            <person name="Matsutani M."/>
            <person name="Matsushita K."/>
        </authorList>
    </citation>
    <scope>NUCLEOTIDE SEQUENCE</scope>
    <source>
        <strain evidence="3">DSM 15669</strain>
    </source>
</reference>
<feature type="signal peptide" evidence="2">
    <location>
        <begin position="1"/>
        <end position="21"/>
    </location>
</feature>
<evidence type="ECO:0000256" key="1">
    <source>
        <dbReference type="SAM" id="MobiDB-lite"/>
    </source>
</evidence>
<keyword evidence="4" id="KW-1185">Reference proteome</keyword>
<name>A0ABQ0P042_9PROT</name>
<dbReference type="SUPFAM" id="SSF51126">
    <property type="entry name" value="Pectin lyase-like"/>
    <property type="match status" value="1"/>
</dbReference>
<dbReference type="RefSeq" id="WP_018979386.1">
    <property type="nucleotide sequence ID" value="NZ_BAQD01000043.1"/>
</dbReference>
<dbReference type="PROSITE" id="PS51257">
    <property type="entry name" value="PROKAR_LIPOPROTEIN"/>
    <property type="match status" value="1"/>
</dbReference>
<dbReference type="Proteomes" id="UP001062901">
    <property type="component" value="Unassembled WGS sequence"/>
</dbReference>
<dbReference type="InterPro" id="IPR011050">
    <property type="entry name" value="Pectin_lyase_fold/virulence"/>
</dbReference>
<evidence type="ECO:0000313" key="3">
    <source>
        <dbReference type="EMBL" id="GBQ07869.1"/>
    </source>
</evidence>
<dbReference type="InterPro" id="IPR012334">
    <property type="entry name" value="Pectin_lyas_fold"/>
</dbReference>
<comment type="caution">
    <text evidence="3">The sequence shown here is derived from an EMBL/GenBank/DDBJ whole genome shotgun (WGS) entry which is preliminary data.</text>
</comment>
<evidence type="ECO:0000313" key="4">
    <source>
        <dbReference type="Proteomes" id="UP001062901"/>
    </source>
</evidence>
<dbReference type="Gene3D" id="2.160.20.10">
    <property type="entry name" value="Single-stranded right-handed beta-helix, Pectin lyase-like"/>
    <property type="match status" value="1"/>
</dbReference>
<organism evidence="3 4">
    <name type="scientific">Saccharibacter floricola DSM 15669</name>
    <dbReference type="NCBI Taxonomy" id="1123227"/>
    <lineage>
        <taxon>Bacteria</taxon>
        <taxon>Pseudomonadati</taxon>
        <taxon>Pseudomonadota</taxon>
        <taxon>Alphaproteobacteria</taxon>
        <taxon>Acetobacterales</taxon>
        <taxon>Acetobacteraceae</taxon>
        <taxon>Saccharibacter</taxon>
    </lineage>
</organism>
<feature type="region of interest" description="Disordered" evidence="1">
    <location>
        <begin position="482"/>
        <end position="515"/>
    </location>
</feature>
<proteinExistence type="predicted"/>